<proteinExistence type="predicted"/>
<dbReference type="Proteomes" id="UP000724874">
    <property type="component" value="Unassembled WGS sequence"/>
</dbReference>
<reference evidence="1" key="1">
    <citation type="submission" date="2020-11" db="EMBL/GenBank/DDBJ databases">
        <authorList>
            <consortium name="DOE Joint Genome Institute"/>
            <person name="Ahrendt S."/>
            <person name="Riley R."/>
            <person name="Andreopoulos W."/>
            <person name="LaButti K."/>
            <person name="Pangilinan J."/>
            <person name="Ruiz-duenas F.J."/>
            <person name="Barrasa J.M."/>
            <person name="Sanchez-Garcia M."/>
            <person name="Camarero S."/>
            <person name="Miyauchi S."/>
            <person name="Serrano A."/>
            <person name="Linde D."/>
            <person name="Babiker R."/>
            <person name="Drula E."/>
            <person name="Ayuso-Fernandez I."/>
            <person name="Pacheco R."/>
            <person name="Padilla G."/>
            <person name="Ferreira P."/>
            <person name="Barriuso J."/>
            <person name="Kellner H."/>
            <person name="Castanera R."/>
            <person name="Alfaro M."/>
            <person name="Ramirez L."/>
            <person name="Pisabarro A.G."/>
            <person name="Kuo A."/>
            <person name="Tritt A."/>
            <person name="Lipzen A."/>
            <person name="He G."/>
            <person name="Yan M."/>
            <person name="Ng V."/>
            <person name="Cullen D."/>
            <person name="Martin F."/>
            <person name="Rosso M.-N."/>
            <person name="Henrissat B."/>
            <person name="Hibbett D."/>
            <person name="Martinez A.T."/>
            <person name="Grigoriev I.V."/>
        </authorList>
    </citation>
    <scope>NUCLEOTIDE SEQUENCE</scope>
    <source>
        <strain evidence="1">AH 44721</strain>
    </source>
</reference>
<protein>
    <submittedName>
        <fullName evidence="1">Uncharacterized protein</fullName>
    </submittedName>
</protein>
<organism evidence="1 2">
    <name type="scientific">Gymnopilus junonius</name>
    <name type="common">Spectacular rustgill mushroom</name>
    <name type="synonym">Gymnopilus spectabilis subsp. junonius</name>
    <dbReference type="NCBI Taxonomy" id="109634"/>
    <lineage>
        <taxon>Eukaryota</taxon>
        <taxon>Fungi</taxon>
        <taxon>Dikarya</taxon>
        <taxon>Basidiomycota</taxon>
        <taxon>Agaricomycotina</taxon>
        <taxon>Agaricomycetes</taxon>
        <taxon>Agaricomycetidae</taxon>
        <taxon>Agaricales</taxon>
        <taxon>Agaricineae</taxon>
        <taxon>Hymenogastraceae</taxon>
        <taxon>Gymnopilus</taxon>
    </lineage>
</organism>
<feature type="non-terminal residue" evidence="1">
    <location>
        <position position="1"/>
    </location>
</feature>
<accession>A0A9P5TS39</accession>
<dbReference type="OrthoDB" id="3269456at2759"/>
<evidence type="ECO:0000313" key="1">
    <source>
        <dbReference type="EMBL" id="KAF8906960.1"/>
    </source>
</evidence>
<gene>
    <name evidence="1" type="ORF">CPB84DRAFT_1635248</name>
</gene>
<sequence length="119" mass="13288">QALEMSNRYFTPRKQAQEVEELTFGHDVDPKDILKKAAGNCLVHIEDNVVQYYELVKTKGSGDAKFLPAKPIKFQVGNIVKAQVSIILIPQCESKFKSTMVLQSLTIMDGTFTQVSKPS</sequence>
<dbReference type="AlphaFoldDB" id="A0A9P5TS39"/>
<keyword evidence="2" id="KW-1185">Reference proteome</keyword>
<feature type="non-terminal residue" evidence="1">
    <location>
        <position position="119"/>
    </location>
</feature>
<name>A0A9P5TS39_GYMJU</name>
<evidence type="ECO:0000313" key="2">
    <source>
        <dbReference type="Proteomes" id="UP000724874"/>
    </source>
</evidence>
<comment type="caution">
    <text evidence="1">The sequence shown here is derived from an EMBL/GenBank/DDBJ whole genome shotgun (WGS) entry which is preliminary data.</text>
</comment>
<dbReference type="EMBL" id="JADNYJ010000016">
    <property type="protein sequence ID" value="KAF8906960.1"/>
    <property type="molecule type" value="Genomic_DNA"/>
</dbReference>